<gene>
    <name evidence="2" type="ORF">L1F29_18550</name>
</gene>
<accession>A0ABY5S0U4</accession>
<dbReference type="Proteomes" id="UP001057877">
    <property type="component" value="Chromosome"/>
</dbReference>
<reference evidence="2" key="1">
    <citation type="submission" date="2022-01" db="EMBL/GenBank/DDBJ databases">
        <title>Paenibacillus spongiae sp. nov., isolated from marine sponge.</title>
        <authorList>
            <person name="Li Z."/>
            <person name="Zhang M."/>
        </authorList>
    </citation>
    <scope>NUCLEOTIDE SEQUENCE</scope>
    <source>
        <strain evidence="2">PHS-Z3</strain>
    </source>
</reference>
<dbReference type="InterPro" id="IPR001466">
    <property type="entry name" value="Beta-lactam-related"/>
</dbReference>
<dbReference type="Gene3D" id="3.40.710.10">
    <property type="entry name" value="DD-peptidase/beta-lactamase superfamily"/>
    <property type="match status" value="1"/>
</dbReference>
<dbReference type="InterPro" id="IPR050789">
    <property type="entry name" value="Diverse_Enzym_Activities"/>
</dbReference>
<dbReference type="PANTHER" id="PTHR43283">
    <property type="entry name" value="BETA-LACTAMASE-RELATED"/>
    <property type="match status" value="1"/>
</dbReference>
<evidence type="ECO:0000313" key="2">
    <source>
        <dbReference type="EMBL" id="UVI27471.1"/>
    </source>
</evidence>
<evidence type="ECO:0000313" key="3">
    <source>
        <dbReference type="Proteomes" id="UP001057877"/>
    </source>
</evidence>
<dbReference type="PANTHER" id="PTHR43283:SF7">
    <property type="entry name" value="BETA-LACTAMASE-RELATED DOMAIN-CONTAINING PROTEIN"/>
    <property type="match status" value="1"/>
</dbReference>
<dbReference type="Pfam" id="PF00144">
    <property type="entry name" value="Beta-lactamase"/>
    <property type="match status" value="1"/>
</dbReference>
<dbReference type="RefSeq" id="WP_258383559.1">
    <property type="nucleotide sequence ID" value="NZ_CP091430.1"/>
</dbReference>
<dbReference type="SUPFAM" id="SSF56601">
    <property type="entry name" value="beta-lactamase/transpeptidase-like"/>
    <property type="match status" value="1"/>
</dbReference>
<keyword evidence="3" id="KW-1185">Reference proteome</keyword>
<feature type="domain" description="Beta-lactamase-related" evidence="1">
    <location>
        <begin position="60"/>
        <end position="304"/>
    </location>
</feature>
<evidence type="ECO:0000259" key="1">
    <source>
        <dbReference type="Pfam" id="PF00144"/>
    </source>
</evidence>
<dbReference type="EMBL" id="CP091430">
    <property type="protein sequence ID" value="UVI27471.1"/>
    <property type="molecule type" value="Genomic_DNA"/>
</dbReference>
<sequence length="331" mass="38010">MQLSANIERQKINDSMDKPPLNLRRLEERIPEYRSWKIKDIVLVQHGVQAWEWHDGQDDRVGAVYSCTKSILSALIGIAIKRGEIDDVEQPISEYFMQIHRDKDSRKKAIRIKHLLTMTPGFDWPEFDKPYWAMKRAEEAVRFVLDRPMAHDPGEAFTYNSGGSYLLSAILSQATGMPVYDYADMHLFRKLNFRKPRWNSLHGIHEGGAGLHLASRDMAKFGLLYLQGGAWNGEQIIPEAWVSDSTSMHHKGYLHYEPPIFGAYGYHWWISSKEHNGAVDLYFAKGYGGQYIFVIPERQIVAAVRKEPTGKSDAIYAKRLLFEDILPALQS</sequence>
<dbReference type="InterPro" id="IPR012338">
    <property type="entry name" value="Beta-lactam/transpept-like"/>
</dbReference>
<protein>
    <submittedName>
        <fullName evidence="2">Beta-lactamase family protein</fullName>
    </submittedName>
</protein>
<organism evidence="2 3">
    <name type="scientific">Paenibacillus spongiae</name>
    <dbReference type="NCBI Taxonomy" id="2909671"/>
    <lineage>
        <taxon>Bacteria</taxon>
        <taxon>Bacillati</taxon>
        <taxon>Bacillota</taxon>
        <taxon>Bacilli</taxon>
        <taxon>Bacillales</taxon>
        <taxon>Paenibacillaceae</taxon>
        <taxon>Paenibacillus</taxon>
    </lineage>
</organism>
<proteinExistence type="predicted"/>
<name>A0ABY5S0U4_9BACL</name>